<dbReference type="InterPro" id="IPR020846">
    <property type="entry name" value="MFS_dom"/>
</dbReference>
<dbReference type="Pfam" id="PF07690">
    <property type="entry name" value="MFS_1"/>
    <property type="match status" value="1"/>
</dbReference>
<evidence type="ECO:0000256" key="3">
    <source>
        <dbReference type="ARBA" id="ARBA00022989"/>
    </source>
</evidence>
<evidence type="ECO:0000256" key="1">
    <source>
        <dbReference type="ARBA" id="ARBA00004651"/>
    </source>
</evidence>
<feature type="transmembrane region" description="Helical" evidence="5">
    <location>
        <begin position="306"/>
        <end position="328"/>
    </location>
</feature>
<feature type="transmembrane region" description="Helical" evidence="5">
    <location>
        <begin position="254"/>
        <end position="271"/>
    </location>
</feature>
<protein>
    <submittedName>
        <fullName evidence="7">MFS family permease</fullName>
    </submittedName>
</protein>
<feature type="transmembrane region" description="Helical" evidence="5">
    <location>
        <begin position="283"/>
        <end position="300"/>
    </location>
</feature>
<evidence type="ECO:0000313" key="7">
    <source>
        <dbReference type="EMBL" id="MBB6170982.1"/>
    </source>
</evidence>
<gene>
    <name evidence="7" type="ORF">HNR23_001042</name>
</gene>
<feature type="transmembrane region" description="Helical" evidence="5">
    <location>
        <begin position="340"/>
        <end position="360"/>
    </location>
</feature>
<evidence type="ECO:0000256" key="5">
    <source>
        <dbReference type="SAM" id="Phobius"/>
    </source>
</evidence>
<feature type="transmembrane region" description="Helical" evidence="5">
    <location>
        <begin position="366"/>
        <end position="390"/>
    </location>
</feature>
<name>A0A7W9YF72_9ACTN</name>
<comment type="caution">
    <text evidence="7">The sequence shown here is derived from an EMBL/GenBank/DDBJ whole genome shotgun (WGS) entry which is preliminary data.</text>
</comment>
<feature type="transmembrane region" description="Helical" evidence="5">
    <location>
        <begin position="177"/>
        <end position="196"/>
    </location>
</feature>
<dbReference type="Gene3D" id="1.20.1250.20">
    <property type="entry name" value="MFS general substrate transporter like domains"/>
    <property type="match status" value="1"/>
</dbReference>
<dbReference type="InterPro" id="IPR011701">
    <property type="entry name" value="MFS"/>
</dbReference>
<organism evidence="7 8">
    <name type="scientific">Nocardiopsis mwathae</name>
    <dbReference type="NCBI Taxonomy" id="1472723"/>
    <lineage>
        <taxon>Bacteria</taxon>
        <taxon>Bacillati</taxon>
        <taxon>Actinomycetota</taxon>
        <taxon>Actinomycetes</taxon>
        <taxon>Streptosporangiales</taxon>
        <taxon>Nocardiopsidaceae</taxon>
        <taxon>Nocardiopsis</taxon>
    </lineage>
</organism>
<accession>A0A7W9YF72</accession>
<keyword evidence="8" id="KW-1185">Reference proteome</keyword>
<dbReference type="GO" id="GO:0005886">
    <property type="term" value="C:plasma membrane"/>
    <property type="evidence" value="ECO:0007669"/>
    <property type="project" value="UniProtKB-SubCell"/>
</dbReference>
<dbReference type="PANTHER" id="PTHR23542">
    <property type="match status" value="1"/>
</dbReference>
<feature type="domain" description="Major facilitator superfamily (MFS) profile" evidence="6">
    <location>
        <begin position="217"/>
        <end position="411"/>
    </location>
</feature>
<dbReference type="RefSeq" id="WP_184074034.1">
    <property type="nucleotide sequence ID" value="NZ_JACHDS010000001.1"/>
</dbReference>
<dbReference type="PANTHER" id="PTHR23542:SF1">
    <property type="entry name" value="MAJOR FACILITATOR SUPERFAMILY (MFS) PROFILE DOMAIN-CONTAINING PROTEIN"/>
    <property type="match status" value="1"/>
</dbReference>
<comment type="subcellular location">
    <subcellularLocation>
        <location evidence="1">Cell membrane</location>
        <topology evidence="1">Multi-pass membrane protein</topology>
    </subcellularLocation>
</comment>
<dbReference type="PROSITE" id="PS50850">
    <property type="entry name" value="MFS"/>
    <property type="match status" value="1"/>
</dbReference>
<keyword evidence="2 5" id="KW-0812">Transmembrane</keyword>
<feature type="transmembrane region" description="Helical" evidence="5">
    <location>
        <begin position="48"/>
        <end position="68"/>
    </location>
</feature>
<evidence type="ECO:0000259" key="6">
    <source>
        <dbReference type="PROSITE" id="PS50850"/>
    </source>
</evidence>
<feature type="transmembrane region" description="Helical" evidence="5">
    <location>
        <begin position="217"/>
        <end position="242"/>
    </location>
</feature>
<reference evidence="7 8" key="1">
    <citation type="submission" date="2020-08" db="EMBL/GenBank/DDBJ databases">
        <title>Sequencing the genomes of 1000 actinobacteria strains.</title>
        <authorList>
            <person name="Klenk H.-P."/>
        </authorList>
    </citation>
    <scope>NUCLEOTIDE SEQUENCE [LARGE SCALE GENOMIC DNA]</scope>
    <source>
        <strain evidence="7 8">DSM 46659</strain>
    </source>
</reference>
<evidence type="ECO:0000256" key="2">
    <source>
        <dbReference type="ARBA" id="ARBA00022692"/>
    </source>
</evidence>
<keyword evidence="3 5" id="KW-1133">Transmembrane helix</keyword>
<dbReference type="AlphaFoldDB" id="A0A7W9YF72"/>
<feature type="transmembrane region" description="Helical" evidence="5">
    <location>
        <begin position="147"/>
        <end position="171"/>
    </location>
</feature>
<dbReference type="GO" id="GO:0022857">
    <property type="term" value="F:transmembrane transporter activity"/>
    <property type="evidence" value="ECO:0007669"/>
    <property type="project" value="InterPro"/>
</dbReference>
<feature type="transmembrane region" description="Helical" evidence="5">
    <location>
        <begin position="106"/>
        <end position="126"/>
    </location>
</feature>
<evidence type="ECO:0000256" key="4">
    <source>
        <dbReference type="ARBA" id="ARBA00023136"/>
    </source>
</evidence>
<keyword evidence="4 5" id="KW-0472">Membrane</keyword>
<dbReference type="EMBL" id="JACHDS010000001">
    <property type="protein sequence ID" value="MBB6170982.1"/>
    <property type="molecule type" value="Genomic_DNA"/>
</dbReference>
<proteinExistence type="predicted"/>
<sequence length="411" mass="41280">MSPLATLRRMHAIAGAPLLLVSFLARLPVSMSLIGTLTLVTTQVGSVAAGGAVSGALALGEAIGGPVIARFADRRGQRPVVLLTSLLDAALLALLVAAVFAGAPVWVLAALAALAGLCMPQIGPLARSRWIALAKRREHDRERSIAAALSVEGVLDETGFVIGPALVGVLALLVHPAASVLGAAVLIGVFGALFAVHPTALPGTPFTPGQDRLARPGLLVLILPMFCQGLFFGGAATGVTAYTQSMGHADLSGLMYAVMGVSSATAGLLMASVPARIALTARLRAASVGLGLLSLPLFLAPGPVALGAAMFLMGCAIGPHIVTIFGLAERAAPPARLGQAMTLILSSLILGQALGSTVAGHAAEAFGFHGAFLVAASAAFGAAVVAVGVVRSRWYAVPAPERTRPAPSTAA</sequence>
<evidence type="ECO:0000313" key="8">
    <source>
        <dbReference type="Proteomes" id="UP000546642"/>
    </source>
</evidence>
<feature type="transmembrane region" description="Helical" evidence="5">
    <location>
        <begin position="80"/>
        <end position="100"/>
    </location>
</feature>
<dbReference type="Proteomes" id="UP000546642">
    <property type="component" value="Unassembled WGS sequence"/>
</dbReference>
<dbReference type="InterPro" id="IPR036259">
    <property type="entry name" value="MFS_trans_sf"/>
</dbReference>
<dbReference type="SUPFAM" id="SSF103473">
    <property type="entry name" value="MFS general substrate transporter"/>
    <property type="match status" value="1"/>
</dbReference>